<dbReference type="RefSeq" id="WP_204119850.1">
    <property type="nucleotide sequence ID" value="NZ_BOLV01000033.1"/>
</dbReference>
<dbReference type="Proteomes" id="UP001597199">
    <property type="component" value="Unassembled WGS sequence"/>
</dbReference>
<evidence type="ECO:0000313" key="4">
    <source>
        <dbReference type="Proteomes" id="UP001597199"/>
    </source>
</evidence>
<reference evidence="4" key="1">
    <citation type="journal article" date="2019" name="Int. J. Syst. Evol. Microbiol.">
        <title>The Global Catalogue of Microorganisms (GCM) 10K type strain sequencing project: providing services to taxonomists for standard genome sequencing and annotation.</title>
        <authorList>
            <consortium name="The Broad Institute Genomics Platform"/>
            <consortium name="The Broad Institute Genome Sequencing Center for Infectious Disease"/>
            <person name="Wu L."/>
            <person name="Ma J."/>
        </authorList>
    </citation>
    <scope>NUCLEOTIDE SEQUENCE [LARGE SCALE GENOMIC DNA]</scope>
    <source>
        <strain evidence="4">CCM 9110</strain>
    </source>
</reference>
<dbReference type="EMBL" id="JBHTOA010000043">
    <property type="protein sequence ID" value="MFD1399841.1"/>
    <property type="molecule type" value="Genomic_DNA"/>
</dbReference>
<dbReference type="InterPro" id="IPR025668">
    <property type="entry name" value="Tnp_DDE_dom"/>
</dbReference>
<gene>
    <name evidence="3" type="ORF">ACFQ41_11025</name>
</gene>
<accession>A0ABW4BIL0</accession>
<evidence type="ECO:0000259" key="2">
    <source>
        <dbReference type="Pfam" id="PF13586"/>
    </source>
</evidence>
<feature type="domain" description="Transposase DDE" evidence="2">
    <location>
        <begin position="345"/>
        <end position="423"/>
    </location>
</feature>
<protein>
    <submittedName>
        <fullName evidence="3">IS5 family transposase</fullName>
    </submittedName>
</protein>
<keyword evidence="4" id="KW-1185">Reference proteome</keyword>
<name>A0ABW4BIL0_9LACO</name>
<dbReference type="Pfam" id="PF05598">
    <property type="entry name" value="DUF772"/>
    <property type="match status" value="1"/>
</dbReference>
<proteinExistence type="predicted"/>
<feature type="domain" description="Transposase InsH N-terminal" evidence="1">
    <location>
        <begin position="24"/>
        <end position="116"/>
    </location>
</feature>
<dbReference type="PANTHER" id="PTHR33803">
    <property type="entry name" value="IS1478 TRANSPOSASE"/>
    <property type="match status" value="1"/>
</dbReference>
<dbReference type="InterPro" id="IPR047710">
    <property type="entry name" value="Transpos_IS5-like"/>
</dbReference>
<dbReference type="InterPro" id="IPR008490">
    <property type="entry name" value="Transposase_InsH_N"/>
</dbReference>
<comment type="caution">
    <text evidence="3">The sequence shown here is derived from an EMBL/GenBank/DDBJ whole genome shotgun (WGS) entry which is preliminary data.</text>
</comment>
<evidence type="ECO:0000259" key="1">
    <source>
        <dbReference type="Pfam" id="PF05598"/>
    </source>
</evidence>
<evidence type="ECO:0000313" key="3">
    <source>
        <dbReference type="EMBL" id="MFD1399841.1"/>
    </source>
</evidence>
<dbReference type="PANTHER" id="PTHR33803:SF3">
    <property type="entry name" value="BLL1974 PROTEIN"/>
    <property type="match status" value="1"/>
</dbReference>
<sequence length="471" mass="54092">MVYRQSPHQLSFESFGCGLSTPLSPDNEWVQLADIFPWRDLDKAYQLEFPKNSGRAAKSFRMMYGAGLIQDRMKLTDRGVVDAIRDTPAYQYFIGLSEYKPVAPFSYSSLCHFRKRIADLSELIRNIINDWLRAKIEAIAGFNVNVMITDATAVPVKIRFPQDTTLLNQARLNLETMANDMAHQLSVDTPRTHKREAKQVWTAFSRHPKRQRGSVRKQTKAQLQYIRRDLRFINEFIDAGATLTEKQAVRLGVIRILFDQQWYMFTNKIHHVEDRIVSLQQPYIRPIQRGKANAKVEFGAKIDCSLSEGIIDLERFDFKAFVESGDFEETLDHYYDLHGEYPDEVLADTLYRNRANLKLCKDLGIKICGPKLGAKPKHVTAEQRREDTDAENRRGAIERRFAFLKGSVGLNLVNTRTAESLAVKIDQALVLSNALTLLRVFAIPILISVEYEGEVYQIRYKCTTKLENMVA</sequence>
<dbReference type="NCBIfam" id="NF033578">
    <property type="entry name" value="transpos_IS5_1"/>
    <property type="match status" value="1"/>
</dbReference>
<organism evidence="3 4">
    <name type="scientific">Lacticaseibacillus suilingensis</name>
    <dbReference type="NCBI Taxonomy" id="2799577"/>
    <lineage>
        <taxon>Bacteria</taxon>
        <taxon>Bacillati</taxon>
        <taxon>Bacillota</taxon>
        <taxon>Bacilli</taxon>
        <taxon>Lactobacillales</taxon>
        <taxon>Lactobacillaceae</taxon>
        <taxon>Lacticaseibacillus</taxon>
    </lineage>
</organism>
<dbReference type="Pfam" id="PF13586">
    <property type="entry name" value="DDE_Tnp_1_2"/>
    <property type="match status" value="1"/>
</dbReference>